<dbReference type="AlphaFoldDB" id="A0A1W2GET4"/>
<dbReference type="Proteomes" id="UP000192472">
    <property type="component" value="Unassembled WGS sequence"/>
</dbReference>
<reference evidence="1 2" key="1">
    <citation type="submission" date="2017-04" db="EMBL/GenBank/DDBJ databases">
        <authorList>
            <person name="Afonso C.L."/>
            <person name="Miller P.J."/>
            <person name="Scott M.A."/>
            <person name="Spackman E."/>
            <person name="Goraichik I."/>
            <person name="Dimitrov K.M."/>
            <person name="Suarez D.L."/>
            <person name="Swayne D.E."/>
        </authorList>
    </citation>
    <scope>NUCLEOTIDE SEQUENCE [LARGE SCALE GENOMIC DNA]</scope>
    <source>
        <strain evidence="1 2">DSM 26133</strain>
    </source>
</reference>
<proteinExistence type="predicted"/>
<organism evidence="1 2">
    <name type="scientific">Reichenbachiella faecimaris</name>
    <dbReference type="NCBI Taxonomy" id="692418"/>
    <lineage>
        <taxon>Bacteria</taxon>
        <taxon>Pseudomonadati</taxon>
        <taxon>Bacteroidota</taxon>
        <taxon>Cytophagia</taxon>
        <taxon>Cytophagales</taxon>
        <taxon>Reichenbachiellaceae</taxon>
        <taxon>Reichenbachiella</taxon>
    </lineage>
</organism>
<dbReference type="InterPro" id="IPR011465">
    <property type="entry name" value="DUF1571"/>
</dbReference>
<dbReference type="Pfam" id="PF07608">
    <property type="entry name" value="DUF1571"/>
    <property type="match status" value="1"/>
</dbReference>
<dbReference type="CDD" id="cd00118">
    <property type="entry name" value="LysM"/>
    <property type="match status" value="1"/>
</dbReference>
<protein>
    <recommendedName>
        <fullName evidence="3">LysM domain-containing protein</fullName>
    </recommendedName>
</protein>
<dbReference type="Gene3D" id="2.50.20.10">
    <property type="entry name" value="Lipoprotein localisation LolA/LolB/LppX"/>
    <property type="match status" value="1"/>
</dbReference>
<name>A0A1W2GET4_REIFA</name>
<keyword evidence="2" id="KW-1185">Reference proteome</keyword>
<evidence type="ECO:0000313" key="2">
    <source>
        <dbReference type="Proteomes" id="UP000192472"/>
    </source>
</evidence>
<dbReference type="EMBL" id="FWYF01000002">
    <property type="protein sequence ID" value="SMD34858.1"/>
    <property type="molecule type" value="Genomic_DNA"/>
</dbReference>
<accession>A0A1W2GET4</accession>
<dbReference type="InterPro" id="IPR018392">
    <property type="entry name" value="LysM"/>
</dbReference>
<gene>
    <name evidence="1" type="ORF">SAMN04488029_2212</name>
</gene>
<evidence type="ECO:0008006" key="3">
    <source>
        <dbReference type="Google" id="ProtNLM"/>
    </source>
</evidence>
<sequence length="283" mass="32786">MKSQFWLVAFFAIVSLSFTDPSKKSAPEKVREVFEATRHIESLKYELVRSERINGSYVENHYSIKIHRRPYKIYLKELAPNAGIEVLYPHPLDEKKALVNPNGFPWVNLKLDPNGELMRKDQHHTILEGGYDYVVSVMEYLFYKHKDGISELLNDHGTGSLHGQPCDIVSMVNPNFTYSNHVVKKGESISSIALKNRLNEYMIYEKNKTIGIFGQIKEGDIILMPSDYAAKMVLFIDQKRQIPLKLEVYDEQGLFEKYEFRNVEINPQLSEEEFSDGFTAYSF</sequence>
<dbReference type="STRING" id="692418.SAMN04488029_2212"/>
<evidence type="ECO:0000313" key="1">
    <source>
        <dbReference type="EMBL" id="SMD34858.1"/>
    </source>
</evidence>